<gene>
    <name evidence="1" type="ORF">HPP92_005552</name>
</gene>
<dbReference type="Proteomes" id="UP000636800">
    <property type="component" value="Chromosome 2"/>
</dbReference>
<reference evidence="1 2" key="1">
    <citation type="journal article" date="2020" name="Nat. Food">
        <title>A phased Vanilla planifolia genome enables genetic improvement of flavour and production.</title>
        <authorList>
            <person name="Hasing T."/>
            <person name="Tang H."/>
            <person name="Brym M."/>
            <person name="Khazi F."/>
            <person name="Huang T."/>
            <person name="Chambers A.H."/>
        </authorList>
    </citation>
    <scope>NUCLEOTIDE SEQUENCE [LARGE SCALE GENOMIC DNA]</scope>
    <source>
        <tissue evidence="1">Leaf</tissue>
    </source>
</reference>
<dbReference type="EMBL" id="JADCNL010000002">
    <property type="protein sequence ID" value="KAG0492154.1"/>
    <property type="molecule type" value="Genomic_DNA"/>
</dbReference>
<comment type="caution">
    <text evidence="1">The sequence shown here is derived from an EMBL/GenBank/DDBJ whole genome shotgun (WGS) entry which is preliminary data.</text>
</comment>
<name>A0A835RIT7_VANPL</name>
<organism evidence="1 2">
    <name type="scientific">Vanilla planifolia</name>
    <name type="common">Vanilla</name>
    <dbReference type="NCBI Taxonomy" id="51239"/>
    <lineage>
        <taxon>Eukaryota</taxon>
        <taxon>Viridiplantae</taxon>
        <taxon>Streptophyta</taxon>
        <taxon>Embryophyta</taxon>
        <taxon>Tracheophyta</taxon>
        <taxon>Spermatophyta</taxon>
        <taxon>Magnoliopsida</taxon>
        <taxon>Liliopsida</taxon>
        <taxon>Asparagales</taxon>
        <taxon>Orchidaceae</taxon>
        <taxon>Vanilloideae</taxon>
        <taxon>Vanilleae</taxon>
        <taxon>Vanilla</taxon>
    </lineage>
</organism>
<dbReference type="AlphaFoldDB" id="A0A835RIT7"/>
<evidence type="ECO:0000313" key="1">
    <source>
        <dbReference type="EMBL" id="KAG0492154.1"/>
    </source>
</evidence>
<keyword evidence="2" id="KW-1185">Reference proteome</keyword>
<accession>A0A835RIT7</accession>
<protein>
    <submittedName>
        <fullName evidence="1">Uncharacterized protein</fullName>
    </submittedName>
</protein>
<sequence>MAISLRFCLVAIFDWLDENSYENQDLTVTVAATIYHLWKNCKCKAYSKATFSLLHYYDLMIMPSSPPQGSCWDHPGSLNPSSPTPLYFDGSLSSSKTGLR</sequence>
<proteinExistence type="predicted"/>
<evidence type="ECO:0000313" key="2">
    <source>
        <dbReference type="Proteomes" id="UP000636800"/>
    </source>
</evidence>